<sequence length="168" mass="18230">MTSTQGSSSQAAPKSGSTELVSVLGYILSVSYPLLALSTGARALFQLFLKEGVVNYLAPTLSLVAAVCYLTATIGFAHRRRWAWRLSVGVLGFETVLTLLVGSLSLIIPETIGRTVWRHFGADYGYFPLFQPAIGLAWLFWPSIMRQYGLNSGRDRVDHSSAQSEVGG</sequence>
<organism evidence="2">
    <name type="scientific">Caldilineaceae bacterium SB0661_bin_32</name>
    <dbReference type="NCBI Taxonomy" id="2605255"/>
    <lineage>
        <taxon>Bacteria</taxon>
        <taxon>Bacillati</taxon>
        <taxon>Chloroflexota</taxon>
        <taxon>Caldilineae</taxon>
        <taxon>Caldilineales</taxon>
        <taxon>Caldilineaceae</taxon>
    </lineage>
</organism>
<feature type="transmembrane region" description="Helical" evidence="1">
    <location>
        <begin position="20"/>
        <end position="44"/>
    </location>
</feature>
<evidence type="ECO:0000256" key="1">
    <source>
        <dbReference type="SAM" id="Phobius"/>
    </source>
</evidence>
<proteinExistence type="predicted"/>
<name>A0A6B1D6R1_9CHLR</name>
<comment type="caution">
    <text evidence="2">The sequence shown here is derived from an EMBL/GenBank/DDBJ whole genome shotgun (WGS) entry which is preliminary data.</text>
</comment>
<feature type="transmembrane region" description="Helical" evidence="1">
    <location>
        <begin position="56"/>
        <end position="76"/>
    </location>
</feature>
<dbReference type="EMBL" id="VXMH01000040">
    <property type="protein sequence ID" value="MYC95055.1"/>
    <property type="molecule type" value="Genomic_DNA"/>
</dbReference>
<keyword evidence="1" id="KW-0812">Transmembrane</keyword>
<evidence type="ECO:0000313" key="2">
    <source>
        <dbReference type="EMBL" id="MYC95055.1"/>
    </source>
</evidence>
<feature type="transmembrane region" description="Helical" evidence="1">
    <location>
        <begin position="88"/>
        <end position="108"/>
    </location>
</feature>
<reference evidence="2" key="1">
    <citation type="submission" date="2019-09" db="EMBL/GenBank/DDBJ databases">
        <title>Characterisation of the sponge microbiome using genome-centric metagenomics.</title>
        <authorList>
            <person name="Engelberts J.P."/>
            <person name="Robbins S.J."/>
            <person name="De Goeij J.M."/>
            <person name="Aranda M."/>
            <person name="Bell S.C."/>
            <person name="Webster N.S."/>
        </authorList>
    </citation>
    <scope>NUCLEOTIDE SEQUENCE</scope>
    <source>
        <strain evidence="2">SB0661_bin_32</strain>
    </source>
</reference>
<gene>
    <name evidence="2" type="ORF">F4X14_08780</name>
</gene>
<dbReference type="AlphaFoldDB" id="A0A6B1D6R1"/>
<feature type="transmembrane region" description="Helical" evidence="1">
    <location>
        <begin position="124"/>
        <end position="141"/>
    </location>
</feature>
<keyword evidence="1" id="KW-1133">Transmembrane helix</keyword>
<keyword evidence="1" id="KW-0472">Membrane</keyword>
<protein>
    <submittedName>
        <fullName evidence="2">Uncharacterized protein</fullName>
    </submittedName>
</protein>
<accession>A0A6B1D6R1</accession>